<gene>
    <name evidence="1" type="ORF">SAMN05216201_10638</name>
</gene>
<keyword evidence="2" id="KW-1185">Reference proteome</keyword>
<evidence type="ECO:0000313" key="1">
    <source>
        <dbReference type="EMBL" id="SEJ23884.1"/>
    </source>
</evidence>
<name>A0A1H6X8U6_9PSED</name>
<proteinExistence type="predicted"/>
<dbReference type="STRING" id="915471.SAMN05216201_10638"/>
<reference evidence="2" key="1">
    <citation type="submission" date="2016-10" db="EMBL/GenBank/DDBJ databases">
        <authorList>
            <person name="Varghese N."/>
            <person name="Submissions S."/>
        </authorList>
    </citation>
    <scope>NUCLEOTIDE SEQUENCE [LARGE SCALE GENOMIC DNA]</scope>
    <source>
        <strain evidence="2">LMG 25967</strain>
    </source>
</reference>
<accession>A0A1H6X8U6</accession>
<sequence length="33" mass="3710">MEIFKRVLACAERHNPPAAAHAQLSEVVSLYEE</sequence>
<dbReference type="Proteomes" id="UP000242930">
    <property type="component" value="Unassembled WGS sequence"/>
</dbReference>
<dbReference type="AlphaFoldDB" id="A0A1H6X8U6"/>
<organism evidence="1 2">
    <name type="scientific">Pseudomonas linyingensis</name>
    <dbReference type="NCBI Taxonomy" id="915471"/>
    <lineage>
        <taxon>Bacteria</taxon>
        <taxon>Pseudomonadati</taxon>
        <taxon>Pseudomonadota</taxon>
        <taxon>Gammaproteobacteria</taxon>
        <taxon>Pseudomonadales</taxon>
        <taxon>Pseudomonadaceae</taxon>
        <taxon>Pseudomonas</taxon>
    </lineage>
</organism>
<evidence type="ECO:0000313" key="2">
    <source>
        <dbReference type="Proteomes" id="UP000242930"/>
    </source>
</evidence>
<dbReference type="EMBL" id="FNZE01000006">
    <property type="protein sequence ID" value="SEJ23884.1"/>
    <property type="molecule type" value="Genomic_DNA"/>
</dbReference>
<protein>
    <submittedName>
        <fullName evidence="1">Uncharacterized protein</fullName>
    </submittedName>
</protein>